<gene>
    <name evidence="2" type="ORF">H5410_014534</name>
</gene>
<dbReference type="AlphaFoldDB" id="A0A9J5ZR88"/>
<evidence type="ECO:0000313" key="3">
    <source>
        <dbReference type="Proteomes" id="UP000824120"/>
    </source>
</evidence>
<evidence type="ECO:0000313" key="2">
    <source>
        <dbReference type="EMBL" id="KAG5614710.1"/>
    </source>
</evidence>
<dbReference type="PANTHER" id="PTHR32108">
    <property type="entry name" value="DNA-DIRECTED RNA POLYMERASE SUBUNIT ALPHA"/>
    <property type="match status" value="1"/>
</dbReference>
<proteinExistence type="predicted"/>
<name>A0A9J5ZR88_SOLCO</name>
<reference evidence="2 3" key="1">
    <citation type="submission" date="2020-09" db="EMBL/GenBank/DDBJ databases">
        <title>De no assembly of potato wild relative species, Solanum commersonii.</title>
        <authorList>
            <person name="Cho K."/>
        </authorList>
    </citation>
    <scope>NUCLEOTIDE SEQUENCE [LARGE SCALE GENOMIC DNA]</scope>
    <source>
        <strain evidence="2">LZ3.2</strain>
        <tissue evidence="2">Leaf</tissue>
    </source>
</reference>
<dbReference type="OrthoDB" id="4822at2759"/>
<organism evidence="2 3">
    <name type="scientific">Solanum commersonii</name>
    <name type="common">Commerson's wild potato</name>
    <name type="synonym">Commerson's nightshade</name>
    <dbReference type="NCBI Taxonomy" id="4109"/>
    <lineage>
        <taxon>Eukaryota</taxon>
        <taxon>Viridiplantae</taxon>
        <taxon>Streptophyta</taxon>
        <taxon>Embryophyta</taxon>
        <taxon>Tracheophyta</taxon>
        <taxon>Spermatophyta</taxon>
        <taxon>Magnoliopsida</taxon>
        <taxon>eudicotyledons</taxon>
        <taxon>Gunneridae</taxon>
        <taxon>Pentapetalae</taxon>
        <taxon>asterids</taxon>
        <taxon>lamiids</taxon>
        <taxon>Solanales</taxon>
        <taxon>Solanaceae</taxon>
        <taxon>Solanoideae</taxon>
        <taxon>Solaneae</taxon>
        <taxon>Solanum</taxon>
    </lineage>
</organism>
<keyword evidence="3" id="KW-1185">Reference proteome</keyword>
<feature type="region of interest" description="Disordered" evidence="1">
    <location>
        <begin position="60"/>
        <end position="85"/>
    </location>
</feature>
<protein>
    <submittedName>
        <fullName evidence="2">Uncharacterized protein</fullName>
    </submittedName>
</protein>
<sequence>MTNKDEFNATANIIVPIENLESSRSIADIQNKEKMSHIDQKLEILREELRQTPIYFPKANLPSADLPNQPELNQHTPTYDRVPPASPTAVRIVPDLSNRDPTIPTMQQILGAPIAAPYEPHVPPIYTTGVLTLTTPAVVNVPYEVDQYAEMEVDAWLKDDASINAQFHGLKKASKSLQTSYVTYQVYNTQPHYNPSRAPTYQNTPRPYISVQAPIHQNRPAYALKPHPNLKARNARAYTLIAEPYAQLFERLRTAGVLQPVEGKLPDPIPRNFDGNKRCAYHSGIQGHDTKDCYGLKNQIESLIRRGVIKCTPAPPNVNNNPLPNHENREVNIVTPNDEYGSPDYPNIDEADDMTSLAQPVITVQLREPLTVQTYLPRVVVTALIVRKSEYDTKAVTIHGELCHPIHSANSIPVTNEFDGDTFHTFEIIQVVRLNEEAKPEDTKLSSTVKMVASEMLKYRYQSKSGLEPKSNGIGASDTIFVPKKTLIPDQAGDDDIIKGVGNLLMAMDDEEEEINLNKLTIRDAEPREILQN</sequence>
<accession>A0A9J5ZR88</accession>
<dbReference type="EMBL" id="JACXVP010000003">
    <property type="protein sequence ID" value="KAG5614710.1"/>
    <property type="molecule type" value="Genomic_DNA"/>
</dbReference>
<dbReference type="Proteomes" id="UP000824120">
    <property type="component" value="Chromosome 3"/>
</dbReference>
<comment type="caution">
    <text evidence="2">The sequence shown here is derived from an EMBL/GenBank/DDBJ whole genome shotgun (WGS) entry which is preliminary data.</text>
</comment>
<evidence type="ECO:0000256" key="1">
    <source>
        <dbReference type="SAM" id="MobiDB-lite"/>
    </source>
</evidence>